<keyword evidence="2" id="KW-0819">tRNA processing</keyword>
<feature type="domain" description="Pseudouridine synthase I TruA alpha/beta" evidence="9">
    <location>
        <begin position="821"/>
        <end position="901"/>
    </location>
</feature>
<evidence type="ECO:0000256" key="3">
    <source>
        <dbReference type="ARBA" id="ARBA00023235"/>
    </source>
</evidence>
<dbReference type="Gene3D" id="3.30.70.580">
    <property type="entry name" value="Pseudouridine synthase I, catalytic domain, N-terminal subdomain"/>
    <property type="match status" value="2"/>
</dbReference>
<keyword evidence="8" id="KW-0732">Signal</keyword>
<comment type="similarity">
    <text evidence="1">Belongs to the tRNA pseudouridine synthase TruA family.</text>
</comment>
<dbReference type="PANTHER" id="PTHR11142">
    <property type="entry name" value="PSEUDOURIDYLATE SYNTHASE"/>
    <property type="match status" value="1"/>
</dbReference>
<dbReference type="GO" id="GO:0031119">
    <property type="term" value="P:tRNA pseudouridine synthesis"/>
    <property type="evidence" value="ECO:0007669"/>
    <property type="project" value="InterPro"/>
</dbReference>
<evidence type="ECO:0000313" key="11">
    <source>
        <dbReference type="Proteomes" id="UP000257109"/>
    </source>
</evidence>
<dbReference type="InterPro" id="IPR001406">
    <property type="entry name" value="PsdUridine_synth_TruA"/>
</dbReference>
<dbReference type="InterPro" id="IPR020097">
    <property type="entry name" value="PsdUridine_synth_TruA_a/b_dom"/>
</dbReference>
<evidence type="ECO:0000313" key="10">
    <source>
        <dbReference type="EMBL" id="RDX83455.1"/>
    </source>
</evidence>
<dbReference type="EMBL" id="QJKJ01007354">
    <property type="protein sequence ID" value="RDX83455.1"/>
    <property type="molecule type" value="Genomic_DNA"/>
</dbReference>
<dbReference type="PANTHER" id="PTHR11142:SF21">
    <property type="entry name" value="TRNA PSEUDOURIDINE SYNTHASE"/>
    <property type="match status" value="1"/>
</dbReference>
<name>A0A371FYP7_MUCPR</name>
<protein>
    <submittedName>
        <fullName evidence="10">tRNA pseudouridine synthase</fullName>
    </submittedName>
</protein>
<gene>
    <name evidence="10" type="ORF">CR513_35615</name>
</gene>
<dbReference type="OrthoDB" id="10256309at2759"/>
<dbReference type="FunFam" id="3.30.70.660:FF:000011">
    <property type="entry name" value="tRNA pseudouridine synthase"/>
    <property type="match status" value="1"/>
</dbReference>
<comment type="catalytic activity">
    <reaction evidence="4">
        <text>a uridine in tRNA = a pseudouridine in tRNA</text>
        <dbReference type="Rhea" id="RHEA:54572"/>
        <dbReference type="Rhea" id="RHEA-COMP:13339"/>
        <dbReference type="Rhea" id="RHEA-COMP:13934"/>
        <dbReference type="ChEBI" id="CHEBI:65314"/>
        <dbReference type="ChEBI" id="CHEBI:65315"/>
    </reaction>
</comment>
<keyword evidence="3" id="KW-0413">Isomerase</keyword>
<reference evidence="10" key="1">
    <citation type="submission" date="2018-05" db="EMBL/GenBank/DDBJ databases">
        <title>Draft genome of Mucuna pruriens seed.</title>
        <authorList>
            <person name="Nnadi N.E."/>
            <person name="Vos R."/>
            <person name="Hasami M.H."/>
            <person name="Devisetty U.K."/>
            <person name="Aguiy J.C."/>
        </authorList>
    </citation>
    <scope>NUCLEOTIDE SEQUENCE [LARGE SCALE GENOMIC DNA]</scope>
    <source>
        <strain evidence="10">JCA_2017</strain>
    </source>
</reference>
<feature type="compositionally biased region" description="Low complexity" evidence="7">
    <location>
        <begin position="791"/>
        <end position="800"/>
    </location>
</feature>
<accession>A0A371FYP7</accession>
<sequence>MGSWCLQVLFPLFPLLKKTPFTVIPALGKRRWRTRFHCCSSPHSWLTCRKKKVVMRVAYVGTNYRGLQLQRDQHSLSTIEKELETAIYKAGGICESNFGDLRKIRWARSSRTDKGVHSLATIISFKMEIPENAWNGDPYGFALANYVNSYLPCDIKVFSILPSQRSFDPRKECILRKYSYLIPAEIIGIQGHSSNDEIDYHISEFNDILNVFEGEHPFHNYTARSKYRKHFPHRHSSSKSGTSARESLSPYESECELSDGEENFEIDEAFTENIVCQSQKCSEIRHFGESVVDSSNKNGNGLHDQDSGLVVRARWLYEPDEADRLSASHFRKVFQCSCGKLETSLGYNYIEISIQGESFMLHQIRKMVGTAVAVKLKLLPKDIIKLSLARFSRIILPLAPSEVLILRGNRFKIRTRPGNVTRPEMRAIVESEEINKAVDDFYASVMLPQVSKFLDPSRSPWEEWIEKLDAHTSIPNDQLDEMVSSCVSSSPHSLSIPTRVRQNRISTLVAMLLFPSSSSSSSSSRLLPPTLFKCFCSSTQSLPTPSHKWEPFLKKKVVMRVGYVGTEFRGLQMQRDEHRLSTIEKELETAIYKAGGMRDSNFGDLDKVKWGRSSRTDKGVHSLATMIAFKMEIPENAWKDDDYGIALANRINSYLPNTIRVFSILPSTKRFDPRRECNLRKYSYLLPADIIGIQSHFSEDEIDFHISEFNSILNVFEGDHPFHNYTVRSKYRKKHHVRQSSGNDGMSDRIGSSSLASACESESEESDDDYFVGGRPTTLSDKEEIHKPPESSESNGLSSQNSSLVVRARWLYEPDETDRLNASHFRKVFHCSCGKLETSLGYNYVEIHIWGDSFMLHQIRKMVGTAVAVKRKLIPRDIILLSLSKFSRIVLPLAPPEGLILRGNAFKMRSRTGNFTRQEMVSMVESEQILKAVDEFYTSVVLPEVSKFLDSSNSPWAKWVENLDKYSGIPDAELDEVRKAWNTWKENFRVKLASDA</sequence>
<feature type="region of interest" description="Disordered" evidence="7">
    <location>
        <begin position="733"/>
        <end position="800"/>
    </location>
</feature>
<comment type="caution">
    <text evidence="10">The sequence shown here is derived from an EMBL/GenBank/DDBJ whole genome shotgun (WGS) entry which is preliminary data.</text>
</comment>
<dbReference type="SUPFAM" id="SSF55120">
    <property type="entry name" value="Pseudouridine synthase"/>
    <property type="match status" value="4"/>
</dbReference>
<dbReference type="GO" id="GO:0005634">
    <property type="term" value="C:nucleus"/>
    <property type="evidence" value="ECO:0007669"/>
    <property type="project" value="TreeGrafter"/>
</dbReference>
<dbReference type="InterPro" id="IPR041708">
    <property type="entry name" value="PUS1/PUS2-like"/>
</dbReference>
<evidence type="ECO:0000256" key="4">
    <source>
        <dbReference type="ARBA" id="ARBA00036943"/>
    </source>
</evidence>
<dbReference type="GO" id="GO:0003723">
    <property type="term" value="F:RNA binding"/>
    <property type="evidence" value="ECO:0007669"/>
    <property type="project" value="InterPro"/>
</dbReference>
<dbReference type="STRING" id="157652.A0A371FYP7"/>
<evidence type="ECO:0000256" key="8">
    <source>
        <dbReference type="SAM" id="SignalP"/>
    </source>
</evidence>
<dbReference type="CDD" id="cd02568">
    <property type="entry name" value="PseudoU_synth_PUS1_PUS2"/>
    <property type="match status" value="2"/>
</dbReference>
<proteinExistence type="inferred from homology"/>
<evidence type="ECO:0000259" key="9">
    <source>
        <dbReference type="Pfam" id="PF01416"/>
    </source>
</evidence>
<feature type="signal peptide" evidence="8">
    <location>
        <begin position="1"/>
        <end position="20"/>
    </location>
</feature>
<feature type="non-terminal residue" evidence="10">
    <location>
        <position position="996"/>
    </location>
</feature>
<dbReference type="GO" id="GO:0009982">
    <property type="term" value="F:pseudouridine synthase activity"/>
    <property type="evidence" value="ECO:0007669"/>
    <property type="project" value="InterPro"/>
</dbReference>
<evidence type="ECO:0000256" key="6">
    <source>
        <dbReference type="PIRSR" id="PIRSR641708-2"/>
    </source>
</evidence>
<dbReference type="Gene3D" id="3.30.70.660">
    <property type="entry name" value="Pseudouridine synthase I, catalytic domain, C-terminal subdomain"/>
    <property type="match status" value="4"/>
</dbReference>
<feature type="compositionally biased region" description="Acidic residues" evidence="7">
    <location>
        <begin position="761"/>
        <end position="770"/>
    </location>
</feature>
<evidence type="ECO:0000256" key="1">
    <source>
        <dbReference type="ARBA" id="ARBA00009375"/>
    </source>
</evidence>
<feature type="non-terminal residue" evidence="10">
    <location>
        <position position="1"/>
    </location>
</feature>
<dbReference type="GO" id="GO:1990481">
    <property type="term" value="P:mRNA pseudouridine synthesis"/>
    <property type="evidence" value="ECO:0007669"/>
    <property type="project" value="TreeGrafter"/>
</dbReference>
<dbReference type="FunFam" id="3.30.70.580:FF:000002">
    <property type="entry name" value="tRNA pseudouridine synthase"/>
    <property type="match status" value="2"/>
</dbReference>
<dbReference type="InterPro" id="IPR020103">
    <property type="entry name" value="PsdUridine_synth_cat_dom_sf"/>
</dbReference>
<feature type="binding site" evidence="6">
    <location>
        <position position="682"/>
    </location>
    <ligand>
        <name>substrate</name>
    </ligand>
</feature>
<feature type="compositionally biased region" description="Basic and acidic residues" evidence="7">
    <location>
        <begin position="780"/>
        <end position="790"/>
    </location>
</feature>
<dbReference type="InterPro" id="IPR020095">
    <property type="entry name" value="PsdUridine_synth_TruA_C"/>
</dbReference>
<feature type="region of interest" description="Disordered" evidence="7">
    <location>
        <begin position="232"/>
        <end position="252"/>
    </location>
</feature>
<feature type="chain" id="PRO_5017017964" evidence="8">
    <location>
        <begin position="21"/>
        <end position="996"/>
    </location>
</feature>
<organism evidence="10 11">
    <name type="scientific">Mucuna pruriens</name>
    <name type="common">Velvet bean</name>
    <name type="synonym">Dolichos pruriens</name>
    <dbReference type="NCBI Taxonomy" id="157652"/>
    <lineage>
        <taxon>Eukaryota</taxon>
        <taxon>Viridiplantae</taxon>
        <taxon>Streptophyta</taxon>
        <taxon>Embryophyta</taxon>
        <taxon>Tracheophyta</taxon>
        <taxon>Spermatophyta</taxon>
        <taxon>Magnoliopsida</taxon>
        <taxon>eudicotyledons</taxon>
        <taxon>Gunneridae</taxon>
        <taxon>Pentapetalae</taxon>
        <taxon>rosids</taxon>
        <taxon>fabids</taxon>
        <taxon>Fabales</taxon>
        <taxon>Fabaceae</taxon>
        <taxon>Papilionoideae</taxon>
        <taxon>50 kb inversion clade</taxon>
        <taxon>NPAAA clade</taxon>
        <taxon>indigoferoid/millettioid clade</taxon>
        <taxon>Phaseoleae</taxon>
        <taxon>Mucuna</taxon>
    </lineage>
</organism>
<evidence type="ECO:0000256" key="2">
    <source>
        <dbReference type="ARBA" id="ARBA00022694"/>
    </source>
</evidence>
<evidence type="ECO:0000256" key="7">
    <source>
        <dbReference type="SAM" id="MobiDB-lite"/>
    </source>
</evidence>
<dbReference type="InterPro" id="IPR020094">
    <property type="entry name" value="TruA/RsuA/RluB/E/F_N"/>
</dbReference>
<feature type="active site" description="Nucleophile" evidence="5">
    <location>
        <position position="617"/>
    </location>
</feature>
<dbReference type="Pfam" id="PF01416">
    <property type="entry name" value="PseudoU_synth_1"/>
    <property type="match status" value="2"/>
</dbReference>
<dbReference type="Proteomes" id="UP000257109">
    <property type="component" value="Unassembled WGS sequence"/>
</dbReference>
<keyword evidence="11" id="KW-1185">Reference proteome</keyword>
<evidence type="ECO:0000256" key="5">
    <source>
        <dbReference type="PIRSR" id="PIRSR641708-1"/>
    </source>
</evidence>
<dbReference type="AlphaFoldDB" id="A0A371FYP7"/>
<feature type="domain" description="Pseudouridine synthase I TruA alpha/beta" evidence="9">
    <location>
        <begin position="327"/>
        <end position="401"/>
    </location>
</feature>